<evidence type="ECO:0000256" key="1">
    <source>
        <dbReference type="SAM" id="MobiDB-lite"/>
    </source>
</evidence>
<dbReference type="EMBL" id="LBRB01000007">
    <property type="protein sequence ID" value="KKP88840.1"/>
    <property type="molecule type" value="Genomic_DNA"/>
</dbReference>
<accession>A0A0G0FN31</accession>
<protein>
    <submittedName>
        <fullName evidence="2">Uncharacterized protein</fullName>
    </submittedName>
</protein>
<feature type="non-terminal residue" evidence="2">
    <location>
        <position position="1"/>
    </location>
</feature>
<sequence length="52" mass="5661">DPGAPGRVSVWSKGQVWVLGRAPPCVDQEDAPAEWQRLLPEREGGSPNGDHR</sequence>
<feature type="region of interest" description="Disordered" evidence="1">
    <location>
        <begin position="25"/>
        <end position="52"/>
    </location>
</feature>
<feature type="compositionally biased region" description="Basic and acidic residues" evidence="1">
    <location>
        <begin position="39"/>
        <end position="52"/>
    </location>
</feature>
<dbReference type="Proteomes" id="UP000034316">
    <property type="component" value="Unassembled WGS sequence"/>
</dbReference>
<comment type="caution">
    <text evidence="2">The sequence shown here is derived from an EMBL/GenBank/DDBJ whole genome shotgun (WGS) entry which is preliminary data.</text>
</comment>
<reference evidence="2 3" key="1">
    <citation type="journal article" date="2015" name="Nature">
        <title>rRNA introns, odd ribosomes, and small enigmatic genomes across a large radiation of phyla.</title>
        <authorList>
            <person name="Brown C.T."/>
            <person name="Hug L.A."/>
            <person name="Thomas B.C."/>
            <person name="Sharon I."/>
            <person name="Castelle C.J."/>
            <person name="Singh A."/>
            <person name="Wilkins M.J."/>
            <person name="Williams K.H."/>
            <person name="Banfield J.F."/>
        </authorList>
    </citation>
    <scope>NUCLEOTIDE SEQUENCE [LARGE SCALE GENOMIC DNA]</scope>
</reference>
<evidence type="ECO:0000313" key="2">
    <source>
        <dbReference type="EMBL" id="KKP88840.1"/>
    </source>
</evidence>
<name>A0A0G0FN31_9BACT</name>
<gene>
    <name evidence="2" type="ORF">UR93_C0007G0022</name>
</gene>
<proteinExistence type="predicted"/>
<dbReference type="AlphaFoldDB" id="A0A0G0FN31"/>
<organism evidence="2 3">
    <name type="scientific">Berkelbacteria bacterium GW2011_GWA2_35_9</name>
    <dbReference type="NCBI Taxonomy" id="1618333"/>
    <lineage>
        <taxon>Bacteria</taxon>
        <taxon>Candidatus Berkelbacteria</taxon>
    </lineage>
</organism>
<evidence type="ECO:0000313" key="3">
    <source>
        <dbReference type="Proteomes" id="UP000034316"/>
    </source>
</evidence>